<dbReference type="InterPro" id="IPR006091">
    <property type="entry name" value="Acyl-CoA_Oxase/DH_mid-dom"/>
</dbReference>
<dbReference type="Gene3D" id="1.10.540.10">
    <property type="entry name" value="Acyl-CoA dehydrogenase/oxidase, N-terminal domain"/>
    <property type="match status" value="1"/>
</dbReference>
<dbReference type="Gene3D" id="2.40.110.10">
    <property type="entry name" value="Butyryl-CoA Dehydrogenase, subunit A, domain 2"/>
    <property type="match status" value="1"/>
</dbReference>
<comment type="cofactor">
    <cofactor evidence="1">
        <name>FAD</name>
        <dbReference type="ChEBI" id="CHEBI:57692"/>
    </cofactor>
</comment>
<dbReference type="InterPro" id="IPR052161">
    <property type="entry name" value="Mycobact_Acyl-CoA_DH"/>
</dbReference>
<reference evidence="10" key="1">
    <citation type="journal article" date="2019" name="Int. J. Syst. Evol. Microbiol.">
        <title>The Global Catalogue of Microorganisms (GCM) 10K type strain sequencing project: providing services to taxonomists for standard genome sequencing and annotation.</title>
        <authorList>
            <consortium name="The Broad Institute Genomics Platform"/>
            <consortium name="The Broad Institute Genome Sequencing Center for Infectious Disease"/>
            <person name="Wu L."/>
            <person name="Ma J."/>
        </authorList>
    </citation>
    <scope>NUCLEOTIDE SEQUENCE [LARGE SCALE GENOMIC DNA]</scope>
    <source>
        <strain evidence="10">KACC 12649</strain>
    </source>
</reference>
<keyword evidence="3" id="KW-0285">Flavoprotein</keyword>
<dbReference type="PANTHER" id="PTHR43292:SF3">
    <property type="entry name" value="ACYL-COA DEHYDROGENASE FADE29"/>
    <property type="match status" value="1"/>
</dbReference>
<evidence type="ECO:0000313" key="10">
    <source>
        <dbReference type="Proteomes" id="UP001596050"/>
    </source>
</evidence>
<accession>A0ABW0LCJ1</accession>
<keyword evidence="5" id="KW-0560">Oxidoreductase</keyword>
<protein>
    <submittedName>
        <fullName evidence="9">Acyl-CoA dehydrogenase family protein</fullName>
    </submittedName>
</protein>
<dbReference type="EMBL" id="JBHSMU010000019">
    <property type="protein sequence ID" value="MFC5463076.1"/>
    <property type="molecule type" value="Genomic_DNA"/>
</dbReference>
<proteinExistence type="inferred from homology"/>
<dbReference type="InterPro" id="IPR009100">
    <property type="entry name" value="AcylCoA_DH/oxidase_NM_dom_sf"/>
</dbReference>
<dbReference type="InterPro" id="IPR009075">
    <property type="entry name" value="AcylCo_DH/oxidase_C"/>
</dbReference>
<dbReference type="Proteomes" id="UP001596050">
    <property type="component" value="Unassembled WGS sequence"/>
</dbReference>
<evidence type="ECO:0000256" key="2">
    <source>
        <dbReference type="ARBA" id="ARBA00009347"/>
    </source>
</evidence>
<evidence type="ECO:0000256" key="5">
    <source>
        <dbReference type="ARBA" id="ARBA00023002"/>
    </source>
</evidence>
<dbReference type="Pfam" id="PF02770">
    <property type="entry name" value="Acyl-CoA_dh_M"/>
    <property type="match status" value="1"/>
</dbReference>
<dbReference type="InterPro" id="IPR046373">
    <property type="entry name" value="Acyl-CoA_Oxase/DH_mid-dom_sf"/>
</dbReference>
<gene>
    <name evidence="9" type="ORF">ACFPN5_24995</name>
</gene>
<dbReference type="SUPFAM" id="SSF47203">
    <property type="entry name" value="Acyl-CoA dehydrogenase C-terminal domain-like"/>
    <property type="match status" value="1"/>
</dbReference>
<comment type="similarity">
    <text evidence="2">Belongs to the acyl-CoA dehydrogenase family.</text>
</comment>
<evidence type="ECO:0000256" key="3">
    <source>
        <dbReference type="ARBA" id="ARBA00022630"/>
    </source>
</evidence>
<dbReference type="Gene3D" id="1.20.140.10">
    <property type="entry name" value="Butyryl-CoA Dehydrogenase, subunit A, domain 3"/>
    <property type="match status" value="1"/>
</dbReference>
<dbReference type="Pfam" id="PF00441">
    <property type="entry name" value="Acyl-CoA_dh_1"/>
    <property type="match status" value="1"/>
</dbReference>
<dbReference type="Pfam" id="PF02771">
    <property type="entry name" value="Acyl-CoA_dh_N"/>
    <property type="match status" value="1"/>
</dbReference>
<evidence type="ECO:0000259" key="6">
    <source>
        <dbReference type="Pfam" id="PF00441"/>
    </source>
</evidence>
<feature type="domain" description="Acyl-CoA dehydrogenase/oxidase C-terminal" evidence="6">
    <location>
        <begin position="231"/>
        <end position="390"/>
    </location>
</feature>
<comment type="caution">
    <text evidence="9">The sequence shown here is derived from an EMBL/GenBank/DDBJ whole genome shotgun (WGS) entry which is preliminary data.</text>
</comment>
<evidence type="ECO:0000313" key="9">
    <source>
        <dbReference type="EMBL" id="MFC5463076.1"/>
    </source>
</evidence>
<evidence type="ECO:0000256" key="1">
    <source>
        <dbReference type="ARBA" id="ARBA00001974"/>
    </source>
</evidence>
<feature type="domain" description="Acyl-CoA oxidase/dehydrogenase middle" evidence="7">
    <location>
        <begin position="125"/>
        <end position="219"/>
    </location>
</feature>
<name>A0ABW0LCJ1_9BURK</name>
<dbReference type="InterPro" id="IPR037069">
    <property type="entry name" value="AcylCoA_DH/ox_N_sf"/>
</dbReference>
<dbReference type="SUPFAM" id="SSF56645">
    <property type="entry name" value="Acyl-CoA dehydrogenase NM domain-like"/>
    <property type="match status" value="1"/>
</dbReference>
<dbReference type="InterPro" id="IPR036250">
    <property type="entry name" value="AcylCo_DH-like_C"/>
</dbReference>
<dbReference type="RefSeq" id="WP_379786556.1">
    <property type="nucleotide sequence ID" value="NZ_JBHSMU010000019.1"/>
</dbReference>
<dbReference type="InterPro" id="IPR013786">
    <property type="entry name" value="AcylCoA_DH/ox_N"/>
</dbReference>
<keyword evidence="10" id="KW-1185">Reference proteome</keyword>
<evidence type="ECO:0000259" key="7">
    <source>
        <dbReference type="Pfam" id="PF02770"/>
    </source>
</evidence>
<organism evidence="9 10">
    <name type="scientific">Massilia niabensis</name>
    <dbReference type="NCBI Taxonomy" id="544910"/>
    <lineage>
        <taxon>Bacteria</taxon>
        <taxon>Pseudomonadati</taxon>
        <taxon>Pseudomonadota</taxon>
        <taxon>Betaproteobacteria</taxon>
        <taxon>Burkholderiales</taxon>
        <taxon>Oxalobacteraceae</taxon>
        <taxon>Telluria group</taxon>
        <taxon>Massilia</taxon>
    </lineage>
</organism>
<evidence type="ECO:0000259" key="8">
    <source>
        <dbReference type="Pfam" id="PF02771"/>
    </source>
</evidence>
<sequence length="395" mass="44268">MELAFTRSEEAFREEVREFFKNNLSSELARREAQGFHLERKDLSAWQRILYDKGWVAPNWPVEFGGSGWSPTQRYLFEVEYGLANAPELDPIALSMVGPVLYRFGSAQQRERYLDPILKGEMWFCQGFSEPQAGSDLASLKTQAVRNDSGYVLNGQKTWTTAAHMADYMVCLARTNPQGKPQASLSMFIVPMDAPGVTVRPIETIDGDHSVNEVFLDNVAIPFDHLIGEENSGWTQAKFLLGNERTHNAYIGILKRYLARIPAMIEAEADNGLSPASAEALMRKHARLEMDVNALEWSVLRTLASDDSPALGAAASGLKVRGSEYLLRASDLENEILGPQTLPRFAPHDHEPLHARASANAPGRSSRYLYWRASTIFGGTNEIQRSIIWNTMFKR</sequence>
<keyword evidence="4" id="KW-0274">FAD</keyword>
<dbReference type="PANTHER" id="PTHR43292">
    <property type="entry name" value="ACYL-COA DEHYDROGENASE"/>
    <property type="match status" value="1"/>
</dbReference>
<feature type="domain" description="Acyl-CoA dehydrogenase/oxidase N-terminal" evidence="8">
    <location>
        <begin position="7"/>
        <end position="121"/>
    </location>
</feature>
<evidence type="ECO:0000256" key="4">
    <source>
        <dbReference type="ARBA" id="ARBA00022827"/>
    </source>
</evidence>